<dbReference type="GO" id="GO:0003899">
    <property type="term" value="F:DNA-directed RNA polymerase activity"/>
    <property type="evidence" value="ECO:0007669"/>
    <property type="project" value="InterPro"/>
</dbReference>
<dbReference type="GO" id="GO:0042797">
    <property type="term" value="P:tRNA transcription by RNA polymerase III"/>
    <property type="evidence" value="ECO:0007669"/>
    <property type="project" value="TreeGrafter"/>
</dbReference>
<dbReference type="GO" id="GO:0006362">
    <property type="term" value="P:transcription elongation by RNA polymerase I"/>
    <property type="evidence" value="ECO:0007669"/>
    <property type="project" value="TreeGrafter"/>
</dbReference>
<keyword evidence="1" id="KW-0804">Transcription</keyword>
<dbReference type="PANTHER" id="PTHR10535:SF0">
    <property type="entry name" value="DNA-DIRECTED RNA POLYMERASES I, II, AND III SUBUNIT RPABC1"/>
    <property type="match status" value="1"/>
</dbReference>
<dbReference type="InterPro" id="IPR035913">
    <property type="entry name" value="RPB5-like_sf"/>
</dbReference>
<gene>
    <name evidence="3" type="ORF">Klosneuvirus_1_235</name>
</gene>
<evidence type="ECO:0000259" key="2">
    <source>
        <dbReference type="Pfam" id="PF01191"/>
    </source>
</evidence>
<dbReference type="GO" id="GO:0000428">
    <property type="term" value="C:DNA-directed RNA polymerase complex"/>
    <property type="evidence" value="ECO:0007669"/>
    <property type="project" value="UniProtKB-KW"/>
</dbReference>
<sequence>MDTIKIFQIEKSDIEIKKTVLTNCIKMLTERKLLNVENLSKNINKITSLGSDDDLYTVELDNPKSESSKKYIIKIFNQKIVSISKQSTIIEFLNKHKNTPKIIIVKDINPKPRQSIVSNFPSTEVFLEQELMINLIDSEIIDTKYEILEKDGDRYKEYFEAYQNKKKQMPRLFIDDPMARYYNLKRYDIVRCIRISDTSGLAPFYRIVV</sequence>
<dbReference type="PANTHER" id="PTHR10535">
    <property type="entry name" value="DNA-DIRECTED RNA POLYMERASES I, II, AND III SUBUNIT RPABC1"/>
    <property type="match status" value="1"/>
</dbReference>
<evidence type="ECO:0000256" key="1">
    <source>
        <dbReference type="ARBA" id="ARBA00023163"/>
    </source>
</evidence>
<dbReference type="Gene3D" id="3.90.940.20">
    <property type="entry name" value="RPB5-like RNA polymerase subunit"/>
    <property type="match status" value="1"/>
</dbReference>
<feature type="domain" description="RNA polymerase subunit H/Rpb5 C-terminal" evidence="2">
    <location>
        <begin position="145"/>
        <end position="208"/>
    </location>
</feature>
<accession>A0A1V0SIC8</accession>
<dbReference type="InterPro" id="IPR014381">
    <property type="entry name" value="Arch_Rpo5/euc_Rpb5"/>
</dbReference>
<dbReference type="PIRSF" id="PIRSF000747">
    <property type="entry name" value="RPB5"/>
    <property type="match status" value="1"/>
</dbReference>
<evidence type="ECO:0000313" key="3">
    <source>
        <dbReference type="EMBL" id="ARF11378.1"/>
    </source>
</evidence>
<dbReference type="Pfam" id="PF01191">
    <property type="entry name" value="RNA_pol_Rpb5_C"/>
    <property type="match status" value="1"/>
</dbReference>
<dbReference type="SUPFAM" id="SSF55287">
    <property type="entry name" value="RPB5-like RNA polymerase subunit"/>
    <property type="match status" value="1"/>
</dbReference>
<reference evidence="3" key="1">
    <citation type="journal article" date="2017" name="Science">
        <title>Giant viruses with an expanded complement of translation system components.</title>
        <authorList>
            <person name="Schulz F."/>
            <person name="Yutin N."/>
            <person name="Ivanova N.N."/>
            <person name="Ortega D.R."/>
            <person name="Lee T.K."/>
            <person name="Vierheilig J."/>
            <person name="Daims H."/>
            <person name="Horn M."/>
            <person name="Wagner M."/>
            <person name="Jensen G.J."/>
            <person name="Kyrpides N.C."/>
            <person name="Koonin E.V."/>
            <person name="Woyke T."/>
        </authorList>
    </citation>
    <scope>NUCLEOTIDE SEQUENCE</scope>
    <source>
        <strain evidence="3">KNV1</strain>
    </source>
</reference>
<dbReference type="EMBL" id="KY684108">
    <property type="protein sequence ID" value="ARF11378.1"/>
    <property type="molecule type" value="Genomic_DNA"/>
</dbReference>
<organism evidence="3">
    <name type="scientific">Klosneuvirus KNV1</name>
    <dbReference type="NCBI Taxonomy" id="1977640"/>
    <lineage>
        <taxon>Viruses</taxon>
        <taxon>Varidnaviria</taxon>
        <taxon>Bamfordvirae</taxon>
        <taxon>Nucleocytoviricota</taxon>
        <taxon>Megaviricetes</taxon>
        <taxon>Imitervirales</taxon>
        <taxon>Mimiviridae</taxon>
        <taxon>Klosneuvirinae</taxon>
        <taxon>Klosneuvirus</taxon>
    </lineage>
</organism>
<name>A0A1V0SIC8_9VIRU</name>
<keyword evidence="3" id="KW-0240">DNA-directed RNA polymerase</keyword>
<dbReference type="InterPro" id="IPR000783">
    <property type="entry name" value="RNA_pol_subH/Rpb5_C"/>
</dbReference>
<dbReference type="GO" id="GO:0006366">
    <property type="term" value="P:transcription by RNA polymerase II"/>
    <property type="evidence" value="ECO:0007669"/>
    <property type="project" value="TreeGrafter"/>
</dbReference>
<dbReference type="GO" id="GO:0003677">
    <property type="term" value="F:DNA binding"/>
    <property type="evidence" value="ECO:0007669"/>
    <property type="project" value="InterPro"/>
</dbReference>
<protein>
    <submittedName>
        <fullName evidence="3">DNA-directed RNA polymerase subunit 5</fullName>
    </submittedName>
</protein>
<proteinExistence type="predicted"/>